<name>A0A953LA30_9BACT</name>
<evidence type="ECO:0000259" key="7">
    <source>
        <dbReference type="Pfam" id="PF24621"/>
    </source>
</evidence>
<keyword evidence="2" id="KW-0028">Amino-acid biosynthesis</keyword>
<reference evidence="8" key="1">
    <citation type="submission" date="2021-06" db="EMBL/GenBank/DDBJ databases">
        <title>44 bacteria genomes isolated from Dapeng, Shenzhen.</title>
        <authorList>
            <person name="Zheng W."/>
            <person name="Yu S."/>
            <person name="Huang Y."/>
        </authorList>
    </citation>
    <scope>NUCLEOTIDE SEQUENCE</scope>
    <source>
        <strain evidence="8">DP5N28-2</strain>
    </source>
</reference>
<dbReference type="Proteomes" id="UP000753961">
    <property type="component" value="Unassembled WGS sequence"/>
</dbReference>
<dbReference type="Pfam" id="PF24621">
    <property type="entry name" value="DHQS_C"/>
    <property type="match status" value="1"/>
</dbReference>
<feature type="domain" description="3-dehydroquinate synthase C-terminal" evidence="7">
    <location>
        <begin position="208"/>
        <end position="334"/>
    </location>
</feature>
<dbReference type="GO" id="GO:0003856">
    <property type="term" value="F:3-dehydroquinate synthase activity"/>
    <property type="evidence" value="ECO:0007669"/>
    <property type="project" value="UniProtKB-EC"/>
</dbReference>
<dbReference type="Gene3D" id="3.40.50.1970">
    <property type="match status" value="1"/>
</dbReference>
<dbReference type="NCBIfam" id="NF004852">
    <property type="entry name" value="PRK06203.1"/>
    <property type="match status" value="1"/>
</dbReference>
<dbReference type="PANTHER" id="PTHR43622:SF7">
    <property type="entry name" value="3-DEHYDROQUINATE SYNTHASE, CHLOROPLASTIC"/>
    <property type="match status" value="1"/>
</dbReference>
<organism evidence="8 9">
    <name type="scientific">Membranihabitans marinus</name>
    <dbReference type="NCBI Taxonomy" id="1227546"/>
    <lineage>
        <taxon>Bacteria</taxon>
        <taxon>Pseudomonadati</taxon>
        <taxon>Bacteroidota</taxon>
        <taxon>Saprospiria</taxon>
        <taxon>Saprospirales</taxon>
        <taxon>Saprospiraceae</taxon>
        <taxon>Membranihabitans</taxon>
    </lineage>
</organism>
<dbReference type="InterPro" id="IPR030960">
    <property type="entry name" value="DHQS/DOIS_N"/>
</dbReference>
<dbReference type="InterPro" id="IPR056179">
    <property type="entry name" value="DHQS_C"/>
</dbReference>
<comment type="caution">
    <text evidence="8">The sequence shown here is derived from an EMBL/GenBank/DDBJ whole genome shotgun (WGS) entry which is preliminary data.</text>
</comment>
<accession>A0A953LA30</accession>
<gene>
    <name evidence="8" type="ORF">KUV50_03675</name>
</gene>
<evidence type="ECO:0000313" key="9">
    <source>
        <dbReference type="Proteomes" id="UP000753961"/>
    </source>
</evidence>
<dbReference type="EC" id="4.2.3.4" evidence="8"/>
<evidence type="ECO:0000256" key="3">
    <source>
        <dbReference type="ARBA" id="ARBA00023027"/>
    </source>
</evidence>
<evidence type="ECO:0000256" key="1">
    <source>
        <dbReference type="ARBA" id="ARBA00001911"/>
    </source>
</evidence>
<proteinExistence type="predicted"/>
<dbReference type="Pfam" id="PF01761">
    <property type="entry name" value="DHQ_synthase"/>
    <property type="match status" value="1"/>
</dbReference>
<feature type="domain" description="3-dehydroquinate synthase N-terminal" evidence="6">
    <location>
        <begin position="93"/>
        <end position="205"/>
    </location>
</feature>
<evidence type="ECO:0000256" key="5">
    <source>
        <dbReference type="ARBA" id="ARBA00023239"/>
    </source>
</evidence>
<dbReference type="GO" id="GO:0008652">
    <property type="term" value="P:amino acid biosynthetic process"/>
    <property type="evidence" value="ECO:0007669"/>
    <property type="project" value="UniProtKB-KW"/>
</dbReference>
<dbReference type="GO" id="GO:0009073">
    <property type="term" value="P:aromatic amino acid family biosynthetic process"/>
    <property type="evidence" value="ECO:0007669"/>
    <property type="project" value="UniProtKB-KW"/>
</dbReference>
<dbReference type="CDD" id="cd08198">
    <property type="entry name" value="DHQS-like"/>
    <property type="match status" value="1"/>
</dbReference>
<evidence type="ECO:0000256" key="2">
    <source>
        <dbReference type="ARBA" id="ARBA00022605"/>
    </source>
</evidence>
<keyword evidence="3" id="KW-0520">NAD</keyword>
<evidence type="ECO:0000259" key="6">
    <source>
        <dbReference type="Pfam" id="PF01761"/>
    </source>
</evidence>
<keyword evidence="9" id="KW-1185">Reference proteome</keyword>
<evidence type="ECO:0000313" key="8">
    <source>
        <dbReference type="EMBL" id="MBY5957221.1"/>
    </source>
</evidence>
<comment type="cofactor">
    <cofactor evidence="1">
        <name>NAD(+)</name>
        <dbReference type="ChEBI" id="CHEBI:57540"/>
    </cofactor>
</comment>
<dbReference type="SUPFAM" id="SSF56796">
    <property type="entry name" value="Dehydroquinate synthase-like"/>
    <property type="match status" value="1"/>
</dbReference>
<dbReference type="RefSeq" id="WP_222578743.1">
    <property type="nucleotide sequence ID" value="NZ_JAHVHU010000004.1"/>
</dbReference>
<keyword evidence="4" id="KW-0057">Aromatic amino acid biosynthesis</keyword>
<dbReference type="PANTHER" id="PTHR43622">
    <property type="entry name" value="3-DEHYDROQUINATE SYNTHASE"/>
    <property type="match status" value="1"/>
</dbReference>
<evidence type="ECO:0000256" key="4">
    <source>
        <dbReference type="ARBA" id="ARBA00023141"/>
    </source>
</evidence>
<keyword evidence="5 8" id="KW-0456">Lyase</keyword>
<dbReference type="EMBL" id="JAHVHU010000004">
    <property type="protein sequence ID" value="MBY5957221.1"/>
    <property type="molecule type" value="Genomic_DNA"/>
</dbReference>
<protein>
    <submittedName>
        <fullName evidence="8">3-dehydroquinate synthase</fullName>
        <ecNumber evidence="8">4.2.3.4</ecNumber>
    </submittedName>
</protein>
<dbReference type="AlphaFoldDB" id="A0A953LA30"/>
<sequence length="398" mass="45436">MKNKTKVANESSVLQARFMVPYQYEIHFTSDLFAIENPLVREYFSQHKKLKGQKPKVLFMIDQGVVDHHPDLSTRIGLYFDTVDGVECINKKYIFPGGEQVKNSRKDQDAMLQAIDEHGIDRHSYVIGIGGGALLDAVGYAAAISHRGVRHIRVPTTVLSQNDSGIGVKNGINYFNKKNYLGSFTPPEAVWNDLDFLSTLSDRDKRSGLSEAVKVALIKDRQFFEWLEEYSKSLNSFDEEALQESIIVCARLHLNHITTSGDPFERGSARPLDFGHWAAHKLEHLTDYEIRHGEAVAVGIVLDTVYSYLMGYIDENSMNRVVSLFDQLGFNEYFDYLRHYESKALLQGLEEFREHLGGKLTVTLIDRIGHGFEVHEIDTEKMKMALKRITQPTFYYEN</sequence>
<dbReference type="InterPro" id="IPR050071">
    <property type="entry name" value="Dehydroquinate_synthase"/>
</dbReference>
<dbReference type="Gene3D" id="1.20.1090.10">
    <property type="entry name" value="Dehydroquinate synthase-like - alpha domain"/>
    <property type="match status" value="1"/>
</dbReference>